<comment type="similarity">
    <text evidence="5">Belongs to the carotenoid/retinoid oxidoreductase family. CrtP subfamily.</text>
</comment>
<dbReference type="RefSeq" id="WP_144449630.1">
    <property type="nucleotide sequence ID" value="NZ_VLKZ01000003.1"/>
</dbReference>
<evidence type="ECO:0000259" key="12">
    <source>
        <dbReference type="Pfam" id="PF01593"/>
    </source>
</evidence>
<dbReference type="Proteomes" id="UP000315711">
    <property type="component" value="Unassembled WGS sequence"/>
</dbReference>
<evidence type="ECO:0000256" key="4">
    <source>
        <dbReference type="ARBA" id="ARBA00037901"/>
    </source>
</evidence>
<dbReference type="EMBL" id="VLKZ01000003">
    <property type="protein sequence ID" value="TWI57950.1"/>
    <property type="molecule type" value="Genomic_DNA"/>
</dbReference>
<evidence type="ECO:0000256" key="3">
    <source>
        <dbReference type="ARBA" id="ARBA00023002"/>
    </source>
</evidence>
<protein>
    <recommendedName>
        <fullName evidence="6">4,4'-diaponeurosporene oxygenase</fullName>
    </recommendedName>
    <alternativeName>
        <fullName evidence="7">4,4'-diaponeurosporene oxidase</fullName>
    </alternativeName>
    <alternativeName>
        <fullName evidence="8">Carotenoid oxidase</fullName>
    </alternativeName>
</protein>
<dbReference type="Pfam" id="PF01593">
    <property type="entry name" value="Amino_oxidase"/>
    <property type="match status" value="1"/>
</dbReference>
<evidence type="ECO:0000256" key="1">
    <source>
        <dbReference type="ARBA" id="ARBA00001974"/>
    </source>
</evidence>
<feature type="transmembrane region" description="Helical" evidence="11">
    <location>
        <begin position="12"/>
        <end position="33"/>
    </location>
</feature>
<keyword evidence="11" id="KW-0472">Membrane</keyword>
<dbReference type="InterPro" id="IPR036188">
    <property type="entry name" value="FAD/NAD-bd_sf"/>
</dbReference>
<comment type="pathway">
    <text evidence="4">Carotenoid biosynthesis; staphyloxanthin biosynthesis; staphyloxanthin from farnesyl diphosphate: step 3/5.</text>
</comment>
<dbReference type="AlphaFoldDB" id="A0A562QP24"/>
<feature type="domain" description="Amine oxidase" evidence="12">
    <location>
        <begin position="19"/>
        <end position="493"/>
    </location>
</feature>
<dbReference type="PANTHER" id="PTHR43734">
    <property type="entry name" value="PHYTOENE DESATURASE"/>
    <property type="match status" value="1"/>
</dbReference>
<comment type="caution">
    <text evidence="13">The sequence shown here is derived from an EMBL/GenBank/DDBJ whole genome shotgun (WGS) entry which is preliminary data.</text>
</comment>
<keyword evidence="11" id="KW-1133">Transmembrane helix</keyword>
<accession>A0A562QP24</accession>
<dbReference type="GO" id="GO:0016491">
    <property type="term" value="F:oxidoreductase activity"/>
    <property type="evidence" value="ECO:0007669"/>
    <property type="project" value="UniProtKB-KW"/>
</dbReference>
<evidence type="ECO:0000256" key="2">
    <source>
        <dbReference type="ARBA" id="ARBA00022746"/>
    </source>
</evidence>
<sequence length="499" mass="56529">MEGASIYVKKKVGIIGAGLGGLTSAILLANAGFDVHLYEKNTHLGGKMMRYQLGDTHFDFGPNTITMPYVFQQVIKQTRANPDDYFQIIKLDVHTRNVFSDGSTFDMSTNIDEMKSQLAQKDPQAAETFSVYLQEITRLYQLSEAHFFPKTFSNWKDYFSPKLASALRKVRPLESLDHFHRRFFKHEHHVQMLNRYATYIGSSPFMAPATFAMIAYLELIEGVYYVKGGNPTIAEGLTKRAIELGVKIHRGMEVKKLHVQKQSIKRIECENGEQKDVDLIVMNGDLLQVFPELVDERFRPSFRNAKISRFEPSTSAFVILASLNKHMKQLIHHQVYFSEAYKEEFEALFKEKQYAKDPTIYICNSSYTDPSVSPQGDNLFILVNAPALTPESVIDEEAYKQLIYQKLAEKGLDIRPSIIAEKIIRPKDISKQFYAYRGSLYGPSSNKARDAFLRPTNQAKDLHNLYFVGGSTHPGGGSPMVTLSGINVANLIINASFTK</sequence>
<keyword evidence="11" id="KW-0812">Transmembrane</keyword>
<comment type="cofactor">
    <cofactor evidence="1">
        <name>FAD</name>
        <dbReference type="ChEBI" id="CHEBI:57692"/>
    </cofactor>
</comment>
<evidence type="ECO:0000256" key="5">
    <source>
        <dbReference type="ARBA" id="ARBA00038194"/>
    </source>
</evidence>
<dbReference type="InterPro" id="IPR002937">
    <property type="entry name" value="Amino_oxidase"/>
</dbReference>
<comment type="catalytic activity">
    <reaction evidence="9">
        <text>all-trans-4,4'-diaponeurosporene + 2 AH2 + 2 O2 = 4,4'-diaponeurosporenal + 2 A + 3 H2O</text>
        <dbReference type="Rhea" id="RHEA:56104"/>
        <dbReference type="ChEBI" id="CHEBI:13193"/>
        <dbReference type="ChEBI" id="CHEBI:15377"/>
        <dbReference type="ChEBI" id="CHEBI:15379"/>
        <dbReference type="ChEBI" id="CHEBI:17499"/>
        <dbReference type="ChEBI" id="CHEBI:62743"/>
        <dbReference type="ChEBI" id="CHEBI:79065"/>
    </reaction>
</comment>
<gene>
    <name evidence="13" type="ORF">IQ10_01280</name>
</gene>
<dbReference type="SUPFAM" id="SSF51905">
    <property type="entry name" value="FAD/NAD(P)-binding domain"/>
    <property type="match status" value="1"/>
</dbReference>
<evidence type="ECO:0000256" key="11">
    <source>
        <dbReference type="SAM" id="Phobius"/>
    </source>
</evidence>
<dbReference type="OrthoDB" id="9814556at2"/>
<name>A0A562QP24_9BACI</name>
<evidence type="ECO:0000256" key="10">
    <source>
        <dbReference type="RuleBase" id="RU362075"/>
    </source>
</evidence>
<keyword evidence="3 10" id="KW-0560">Oxidoreductase</keyword>
<reference evidence="13 14" key="1">
    <citation type="journal article" date="2015" name="Stand. Genomic Sci.">
        <title>Genomic Encyclopedia of Bacterial and Archaeal Type Strains, Phase III: the genomes of soil and plant-associated and newly described type strains.</title>
        <authorList>
            <person name="Whitman W.B."/>
            <person name="Woyke T."/>
            <person name="Klenk H.P."/>
            <person name="Zhou Y."/>
            <person name="Lilburn T.G."/>
            <person name="Beck B.J."/>
            <person name="De Vos P."/>
            <person name="Vandamme P."/>
            <person name="Eisen J.A."/>
            <person name="Garrity G."/>
            <person name="Hugenholtz P."/>
            <person name="Kyrpides N.C."/>
        </authorList>
    </citation>
    <scope>NUCLEOTIDE SEQUENCE [LARGE SCALE GENOMIC DNA]</scope>
    <source>
        <strain evidence="13 14">CGMCC 1.10116</strain>
    </source>
</reference>
<dbReference type="Gene3D" id="3.50.50.60">
    <property type="entry name" value="FAD/NAD(P)-binding domain"/>
    <property type="match status" value="2"/>
</dbReference>
<evidence type="ECO:0000256" key="6">
    <source>
        <dbReference type="ARBA" id="ARBA00039159"/>
    </source>
</evidence>
<organism evidence="13 14">
    <name type="scientific">Halalkalibacter nanhaiisediminis</name>
    <dbReference type="NCBI Taxonomy" id="688079"/>
    <lineage>
        <taxon>Bacteria</taxon>
        <taxon>Bacillati</taxon>
        <taxon>Bacillota</taxon>
        <taxon>Bacilli</taxon>
        <taxon>Bacillales</taxon>
        <taxon>Bacillaceae</taxon>
        <taxon>Halalkalibacter</taxon>
    </lineage>
</organism>
<keyword evidence="2 10" id="KW-0125">Carotenoid biosynthesis</keyword>
<evidence type="ECO:0000256" key="8">
    <source>
        <dbReference type="ARBA" id="ARBA00042619"/>
    </source>
</evidence>
<evidence type="ECO:0000313" key="14">
    <source>
        <dbReference type="Proteomes" id="UP000315711"/>
    </source>
</evidence>
<dbReference type="PANTHER" id="PTHR43734:SF7">
    <property type="entry name" value="4,4'-DIAPONEUROSPORENE OXYGENASE"/>
    <property type="match status" value="1"/>
</dbReference>
<proteinExistence type="inferred from homology"/>
<dbReference type="InterPro" id="IPR014105">
    <property type="entry name" value="Carotenoid/retinoid_OxRdtase"/>
</dbReference>
<evidence type="ECO:0000256" key="9">
    <source>
        <dbReference type="ARBA" id="ARBA00048532"/>
    </source>
</evidence>
<evidence type="ECO:0000313" key="13">
    <source>
        <dbReference type="EMBL" id="TWI57950.1"/>
    </source>
</evidence>
<dbReference type="GO" id="GO:0016117">
    <property type="term" value="P:carotenoid biosynthetic process"/>
    <property type="evidence" value="ECO:0007669"/>
    <property type="project" value="UniProtKB-KW"/>
</dbReference>
<keyword evidence="14" id="KW-1185">Reference proteome</keyword>
<dbReference type="NCBIfam" id="TIGR02734">
    <property type="entry name" value="crtI_fam"/>
    <property type="match status" value="1"/>
</dbReference>
<evidence type="ECO:0000256" key="7">
    <source>
        <dbReference type="ARBA" id="ARBA00041900"/>
    </source>
</evidence>